<dbReference type="PANTHER" id="PTHR13710:SF84">
    <property type="entry name" value="ATP-DEPENDENT DNA HELICASE RECS-RELATED"/>
    <property type="match status" value="1"/>
</dbReference>
<dbReference type="GO" id="GO:0043590">
    <property type="term" value="C:bacterial nucleoid"/>
    <property type="evidence" value="ECO:0007669"/>
    <property type="project" value="TreeGrafter"/>
</dbReference>
<keyword evidence="2" id="KW-0378">Hydrolase</keyword>
<dbReference type="SMART" id="SM00487">
    <property type="entry name" value="DEXDc"/>
    <property type="match status" value="1"/>
</dbReference>
<dbReference type="Pfam" id="PF00270">
    <property type="entry name" value="DEAD"/>
    <property type="match status" value="1"/>
</dbReference>
<keyword evidence="9" id="KW-1185">Reference proteome</keyword>
<keyword evidence="5" id="KW-0238">DNA-binding</keyword>
<dbReference type="InterPro" id="IPR027417">
    <property type="entry name" value="P-loop_NTPase"/>
</dbReference>
<dbReference type="GO" id="GO:0006310">
    <property type="term" value="P:DNA recombination"/>
    <property type="evidence" value="ECO:0007669"/>
    <property type="project" value="InterPro"/>
</dbReference>
<dbReference type="FunFam" id="3.40.50.300:FF:001389">
    <property type="entry name" value="ATP-dependent DNA helicase RecQ"/>
    <property type="match status" value="1"/>
</dbReference>
<dbReference type="GO" id="GO:0016787">
    <property type="term" value="F:hydrolase activity"/>
    <property type="evidence" value="ECO:0007669"/>
    <property type="project" value="UniProtKB-KW"/>
</dbReference>
<dbReference type="Proteomes" id="UP000078516">
    <property type="component" value="Unassembled WGS sequence"/>
</dbReference>
<evidence type="ECO:0000256" key="1">
    <source>
        <dbReference type="ARBA" id="ARBA00022741"/>
    </source>
</evidence>
<reference evidence="8 9" key="1">
    <citation type="submission" date="2016-04" db="EMBL/GenBank/DDBJ databases">
        <title>Draft genome of an Enterococcus thailandicus strain isolated from bovine feces.</title>
        <authorList>
            <person name="Beukers A.G."/>
            <person name="Zaheer R."/>
            <person name="Goji N."/>
            <person name="Cook S.R."/>
            <person name="Amoako K."/>
            <person name="Chaves A.V."/>
            <person name="Ward M.P."/>
            <person name="Mcallister T.A."/>
        </authorList>
    </citation>
    <scope>NUCLEOTIDE SEQUENCE [LARGE SCALE GENOMIC DNA]</scope>
    <source>
        <strain evidence="8 9">F0711D 46</strain>
    </source>
</reference>
<dbReference type="GO" id="GO:0005524">
    <property type="term" value="F:ATP binding"/>
    <property type="evidence" value="ECO:0007669"/>
    <property type="project" value="UniProtKB-KW"/>
</dbReference>
<dbReference type="EMBL" id="LWMN01000016">
    <property type="protein sequence ID" value="OAQ54992.1"/>
    <property type="molecule type" value="Genomic_DNA"/>
</dbReference>
<dbReference type="Pfam" id="PF16124">
    <property type="entry name" value="RecQ_Zn_bind"/>
    <property type="match status" value="1"/>
</dbReference>
<dbReference type="PANTHER" id="PTHR13710">
    <property type="entry name" value="DNA HELICASE RECQ FAMILY MEMBER"/>
    <property type="match status" value="1"/>
</dbReference>
<dbReference type="Gene3D" id="3.40.50.300">
    <property type="entry name" value="P-loop containing nucleotide triphosphate hydrolases"/>
    <property type="match status" value="2"/>
</dbReference>
<dbReference type="RefSeq" id="WP_067484877.1">
    <property type="nucleotide sequence ID" value="NZ_CP023074.1"/>
</dbReference>
<dbReference type="GO" id="GO:0009378">
    <property type="term" value="F:four-way junction helicase activity"/>
    <property type="evidence" value="ECO:0007669"/>
    <property type="project" value="TreeGrafter"/>
</dbReference>
<gene>
    <name evidence="8" type="ORF">A6E74_10345</name>
</gene>
<comment type="caution">
    <text evidence="8">The sequence shown here is derived from an EMBL/GenBank/DDBJ whole genome shotgun (WGS) entry which is preliminary data.</text>
</comment>
<evidence type="ECO:0000256" key="5">
    <source>
        <dbReference type="ARBA" id="ARBA00023125"/>
    </source>
</evidence>
<dbReference type="SMART" id="SM00490">
    <property type="entry name" value="HELICc"/>
    <property type="match status" value="1"/>
</dbReference>
<dbReference type="InterPro" id="IPR001650">
    <property type="entry name" value="Helicase_C-like"/>
</dbReference>
<dbReference type="Pfam" id="PF00271">
    <property type="entry name" value="Helicase_C"/>
    <property type="match status" value="1"/>
</dbReference>
<keyword evidence="4" id="KW-0067">ATP-binding</keyword>
<dbReference type="InterPro" id="IPR011545">
    <property type="entry name" value="DEAD/DEAH_box_helicase_dom"/>
</dbReference>
<evidence type="ECO:0000256" key="3">
    <source>
        <dbReference type="ARBA" id="ARBA00022806"/>
    </source>
</evidence>
<dbReference type="InterPro" id="IPR014001">
    <property type="entry name" value="Helicase_ATP-bd"/>
</dbReference>
<evidence type="ECO:0000313" key="8">
    <source>
        <dbReference type="EMBL" id="OAQ54992.1"/>
    </source>
</evidence>
<dbReference type="InterPro" id="IPR032284">
    <property type="entry name" value="RecQ_Zn-bd"/>
</dbReference>
<dbReference type="GO" id="GO:0030894">
    <property type="term" value="C:replisome"/>
    <property type="evidence" value="ECO:0007669"/>
    <property type="project" value="TreeGrafter"/>
</dbReference>
<dbReference type="KEGG" id="eth:CK496_04315"/>
<dbReference type="InterPro" id="IPR002464">
    <property type="entry name" value="DNA/RNA_helicase_DEAH_CS"/>
</dbReference>
<evidence type="ECO:0000256" key="7">
    <source>
        <dbReference type="ARBA" id="ARBA00044550"/>
    </source>
</evidence>
<accession>A0A179EPK4</accession>
<dbReference type="GO" id="GO:0005737">
    <property type="term" value="C:cytoplasm"/>
    <property type="evidence" value="ECO:0007669"/>
    <property type="project" value="TreeGrafter"/>
</dbReference>
<keyword evidence="1" id="KW-0547">Nucleotide-binding</keyword>
<protein>
    <recommendedName>
        <fullName evidence="6">ATP-dependent DNA helicase RecQ</fullName>
    </recommendedName>
    <alternativeName>
        <fullName evidence="7">DNA 3'-5' helicase RecQ</fullName>
    </alternativeName>
</protein>
<dbReference type="PROSITE" id="PS00690">
    <property type="entry name" value="DEAH_ATP_HELICASE"/>
    <property type="match status" value="1"/>
</dbReference>
<evidence type="ECO:0000256" key="2">
    <source>
        <dbReference type="ARBA" id="ARBA00022801"/>
    </source>
</evidence>
<dbReference type="PROSITE" id="PS51192">
    <property type="entry name" value="HELICASE_ATP_BIND_1"/>
    <property type="match status" value="1"/>
</dbReference>
<evidence type="ECO:0000313" key="9">
    <source>
        <dbReference type="Proteomes" id="UP000078516"/>
    </source>
</evidence>
<name>A0A179EPK4_ENTTH</name>
<keyword evidence="3" id="KW-0347">Helicase</keyword>
<evidence type="ECO:0000256" key="6">
    <source>
        <dbReference type="ARBA" id="ARBA00044535"/>
    </source>
</evidence>
<dbReference type="SUPFAM" id="SSF52540">
    <property type="entry name" value="P-loop containing nucleoside triphosphate hydrolases"/>
    <property type="match status" value="1"/>
</dbReference>
<dbReference type="NCBIfam" id="TIGR00614">
    <property type="entry name" value="recQ_fam"/>
    <property type="match status" value="1"/>
</dbReference>
<dbReference type="GO" id="GO:0006281">
    <property type="term" value="P:DNA repair"/>
    <property type="evidence" value="ECO:0007669"/>
    <property type="project" value="TreeGrafter"/>
</dbReference>
<dbReference type="GO" id="GO:0043138">
    <property type="term" value="F:3'-5' DNA helicase activity"/>
    <property type="evidence" value="ECO:0007669"/>
    <property type="project" value="TreeGrafter"/>
</dbReference>
<dbReference type="GO" id="GO:0003677">
    <property type="term" value="F:DNA binding"/>
    <property type="evidence" value="ECO:0007669"/>
    <property type="project" value="UniProtKB-KW"/>
</dbReference>
<sequence>MNLSAELKRYFGFSTFRPGQEEIIQTLLDKDDVLAVLPTGNGKSLCYQLTGYLSEGLVIVVSPLLSLMEDQVMQLQKMGEKRVVAFNSLLTFSERKYVMEHLSQYKFLFLSPEMLVQSEILTQLKRQKIGLFVVDEAHCVSQWGVDFRPEYQRLGEIRTQLAIPVTLALTATATSAVQQDIETVLFTNKPKIVKHSVNRENIALFVRETTQKAAELEAIMKEINGATIIYCATKKEVERLYAELRGRFSIGYYHGGLDASQRRQLQQQFSQNQLQFLIATNAFGMGIDKADIRYIIHYDLPDSLENYVQEIGRAGRDQKPSTAILLYQTGDEVIHHFFNQLAKEQRQGFEIYLAHEQEIEQPFDELQQKWLEIVKKTNQPDQWMEKLKIQEKEKQFRLYQMLRYIHATTCRREFILNYFGEKLTEKPQNCCDIDEASWLLLAETKVGTSNFENNWEEILLNLFKKNVEG</sequence>
<proteinExistence type="predicted"/>
<dbReference type="GeneID" id="77486856"/>
<organism evidence="8 9">
    <name type="scientific">Enterococcus thailandicus</name>
    <dbReference type="NCBI Taxonomy" id="417368"/>
    <lineage>
        <taxon>Bacteria</taxon>
        <taxon>Bacillati</taxon>
        <taxon>Bacillota</taxon>
        <taxon>Bacilli</taxon>
        <taxon>Lactobacillales</taxon>
        <taxon>Enterococcaceae</taxon>
        <taxon>Enterococcus</taxon>
    </lineage>
</organism>
<evidence type="ECO:0000256" key="4">
    <source>
        <dbReference type="ARBA" id="ARBA00022840"/>
    </source>
</evidence>
<dbReference type="CDD" id="cd17920">
    <property type="entry name" value="DEXHc_RecQ"/>
    <property type="match status" value="1"/>
</dbReference>
<dbReference type="AlphaFoldDB" id="A0A179EPK4"/>
<dbReference type="PROSITE" id="PS51194">
    <property type="entry name" value="HELICASE_CTER"/>
    <property type="match status" value="1"/>
</dbReference>
<dbReference type="InterPro" id="IPR004589">
    <property type="entry name" value="DNA_helicase_ATP-dep_RecQ"/>
</dbReference>